<dbReference type="Proteomes" id="UP000309788">
    <property type="component" value="Unassembled WGS sequence"/>
</dbReference>
<dbReference type="PANTHER" id="PTHR19328">
    <property type="entry name" value="HEDGEHOG-INTERACTING PROTEIN"/>
    <property type="match status" value="1"/>
</dbReference>
<dbReference type="OrthoDB" id="9770043at2"/>
<dbReference type="RefSeq" id="WP_138283845.1">
    <property type="nucleotide sequence ID" value="NZ_BMGE01000004.1"/>
</dbReference>
<dbReference type="Pfam" id="PF07995">
    <property type="entry name" value="GSDH"/>
    <property type="match status" value="2"/>
</dbReference>
<keyword evidence="4" id="KW-1185">Reference proteome</keyword>
<evidence type="ECO:0000313" key="3">
    <source>
        <dbReference type="EMBL" id="TLU89132.1"/>
    </source>
</evidence>
<feature type="signal peptide" evidence="1">
    <location>
        <begin position="1"/>
        <end position="25"/>
    </location>
</feature>
<keyword evidence="1" id="KW-0732">Signal</keyword>
<dbReference type="EMBL" id="VCEI01000031">
    <property type="protein sequence ID" value="TLU89132.1"/>
    <property type="molecule type" value="Genomic_DNA"/>
</dbReference>
<feature type="domain" description="Glucose/Sorbosone dehydrogenase" evidence="2">
    <location>
        <begin position="45"/>
        <end position="326"/>
    </location>
</feature>
<organism evidence="3 4">
    <name type="scientific">Dyadobacter sediminis</name>
    <dbReference type="NCBI Taxonomy" id="1493691"/>
    <lineage>
        <taxon>Bacteria</taxon>
        <taxon>Pseudomonadati</taxon>
        <taxon>Bacteroidota</taxon>
        <taxon>Cytophagia</taxon>
        <taxon>Cytophagales</taxon>
        <taxon>Spirosomataceae</taxon>
        <taxon>Dyadobacter</taxon>
    </lineage>
</organism>
<dbReference type="InterPro" id="IPR012938">
    <property type="entry name" value="Glc/Sorbosone_DH"/>
</dbReference>
<name>A0A5R9K651_9BACT</name>
<dbReference type="AlphaFoldDB" id="A0A5R9K651"/>
<dbReference type="Gene3D" id="2.120.10.30">
    <property type="entry name" value="TolB, C-terminal domain"/>
    <property type="match status" value="1"/>
</dbReference>
<dbReference type="SUPFAM" id="SSF50952">
    <property type="entry name" value="Soluble quinoprotein glucose dehydrogenase"/>
    <property type="match status" value="1"/>
</dbReference>
<dbReference type="InterPro" id="IPR011041">
    <property type="entry name" value="Quinoprot_gluc/sorb_DH_b-prop"/>
</dbReference>
<evidence type="ECO:0000256" key="1">
    <source>
        <dbReference type="SAM" id="SignalP"/>
    </source>
</evidence>
<reference evidence="3 4" key="1">
    <citation type="submission" date="2019-05" db="EMBL/GenBank/DDBJ databases">
        <authorList>
            <person name="Qu J.-H."/>
        </authorList>
    </citation>
    <scope>NUCLEOTIDE SEQUENCE [LARGE SCALE GENOMIC DNA]</scope>
    <source>
        <strain evidence="3 4">Z12</strain>
    </source>
</reference>
<sequence>MLFPICSLRFVTICLSLLLSGLFSASGQDVDKQFERKIIAKGLSDPWNIIYGPDDHLWINEAKGYRVLKVNPANGKMDVLLDLNSEKTFPRYDTLNDSKDGKKPWPQGGLMGMALHPALLSGKPYVYLAYVYDFEGKKSTGDGHDPRDGGFHFKTKIVRYTYEKDSNKLHDALTICDSISSSNDHNGGRLAISSMDGKEYLFYLIGDLGAGQFTNAGRANHAQDLRYYEGKILRFNTEPDKSAQTADQWIPKDNPFHSGSSNAVWSLGHRNPQGLATMKINGKEILYSSEHGPFSDDEINIIKKGRNYGHPLVIGYADGNYNGLAAGVTEKDSLPGIWNTAYPLIENEQLNAKKLKNYENPVKSFNATENSRLKEVLEASRSGDEKKAEWESVAPSGIAAYTSDLIPEWKNSLLVTSLKQGKLIRLKLNAAGDKVTDEKEYFKAPVRYRDVAVSRDGRKIYLVTDNSAVTSGPTQEKPKDISDQGAIIEFTYVP</sequence>
<evidence type="ECO:0000259" key="2">
    <source>
        <dbReference type="Pfam" id="PF07995"/>
    </source>
</evidence>
<feature type="domain" description="Glucose/Sorbosone dehydrogenase" evidence="2">
    <location>
        <begin position="356"/>
        <end position="467"/>
    </location>
</feature>
<proteinExistence type="predicted"/>
<evidence type="ECO:0000313" key="4">
    <source>
        <dbReference type="Proteomes" id="UP000309788"/>
    </source>
</evidence>
<protein>
    <recommendedName>
        <fullName evidence="2">Glucose/Sorbosone dehydrogenase domain-containing protein</fullName>
    </recommendedName>
</protein>
<comment type="caution">
    <text evidence="3">The sequence shown here is derived from an EMBL/GenBank/DDBJ whole genome shotgun (WGS) entry which is preliminary data.</text>
</comment>
<dbReference type="PANTHER" id="PTHR19328:SF13">
    <property type="entry name" value="HIPL1 PROTEIN"/>
    <property type="match status" value="1"/>
</dbReference>
<gene>
    <name evidence="3" type="ORF">FEM55_23890</name>
</gene>
<dbReference type="InterPro" id="IPR011042">
    <property type="entry name" value="6-blade_b-propeller_TolB-like"/>
</dbReference>
<accession>A0A5R9K651</accession>
<feature type="chain" id="PRO_5024381746" description="Glucose/Sorbosone dehydrogenase domain-containing protein" evidence="1">
    <location>
        <begin position="26"/>
        <end position="494"/>
    </location>
</feature>